<dbReference type="SUPFAM" id="SSF142338">
    <property type="entry name" value="CofD-like"/>
    <property type="match status" value="1"/>
</dbReference>
<sequence length="311" mass="33560">MRNRSLADLDRVVALGGGHGLGRVMSSLSSLGSRLTGIVTTTDNGGSTGRIRRSEGGIAWGDMRNCLNQLITEPSIASAMFEYRFTGNGELAGHNLGNLMLKALDHLSVRPLEALNLIRNLLRIDAFLIPMSEQTVDLVAVDAEGNTVQGETSIDQMPQPPQKLLLEPAVDATREAVEAISEADLILIGPGSFYTSLMPVLLVAEIAQALRRTPASLIFIDNLGKELSPAAASLTLAGKLEIMERAIGKKVIDTLLVGPHANVDPLSERMVVQKPLEADDIPYRHDRHLLHIALEHALQANKPPLHHDKLA</sequence>
<comment type="subcellular location">
    <subcellularLocation>
        <location evidence="2">Cytoplasm</location>
    </subcellularLocation>
</comment>
<dbReference type="PANTHER" id="PTHR30135">
    <property type="entry name" value="UNCHARACTERIZED PROTEIN YVCK-RELATED"/>
    <property type="match status" value="1"/>
</dbReference>
<dbReference type="OrthoDB" id="9783842at2"/>
<dbReference type="HAMAP" id="MF_00973">
    <property type="entry name" value="Gluconeogen_factor"/>
    <property type="match status" value="1"/>
</dbReference>
<dbReference type="InterPro" id="IPR010119">
    <property type="entry name" value="Gluconeogen_factor"/>
</dbReference>
<organism evidence="3 4">
    <name type="scientific">Izhakiella capsodis</name>
    <dbReference type="NCBI Taxonomy" id="1367852"/>
    <lineage>
        <taxon>Bacteria</taxon>
        <taxon>Pseudomonadati</taxon>
        <taxon>Pseudomonadota</taxon>
        <taxon>Gammaproteobacteria</taxon>
        <taxon>Enterobacterales</taxon>
        <taxon>Erwiniaceae</taxon>
        <taxon>Izhakiella</taxon>
    </lineage>
</organism>
<evidence type="ECO:0000256" key="1">
    <source>
        <dbReference type="ARBA" id="ARBA00022490"/>
    </source>
</evidence>
<keyword evidence="1 2" id="KW-0963">Cytoplasm</keyword>
<dbReference type="GO" id="GO:0008360">
    <property type="term" value="P:regulation of cell shape"/>
    <property type="evidence" value="ECO:0007669"/>
    <property type="project" value="UniProtKB-UniRule"/>
</dbReference>
<dbReference type="GO" id="GO:0005737">
    <property type="term" value="C:cytoplasm"/>
    <property type="evidence" value="ECO:0007669"/>
    <property type="project" value="UniProtKB-SubCell"/>
</dbReference>
<dbReference type="Pfam" id="PF01933">
    <property type="entry name" value="CofD"/>
    <property type="match status" value="1"/>
</dbReference>
<name>A0A1I4UGJ5_9GAMM</name>
<dbReference type="CDD" id="cd07187">
    <property type="entry name" value="YvcK_like"/>
    <property type="match status" value="1"/>
</dbReference>
<comment type="function">
    <text evidence="2">Required for morphogenesis under gluconeogenic growth conditions.</text>
</comment>
<dbReference type="NCBIfam" id="TIGR01826">
    <property type="entry name" value="CofD_related"/>
    <property type="match status" value="1"/>
</dbReference>
<comment type="similarity">
    <text evidence="2">Belongs to the gluconeogenesis factor family.</text>
</comment>
<dbReference type="GO" id="GO:0043743">
    <property type="term" value="F:LPPG:FO 2-phospho-L-lactate transferase activity"/>
    <property type="evidence" value="ECO:0007669"/>
    <property type="project" value="InterPro"/>
</dbReference>
<reference evidence="4" key="1">
    <citation type="submission" date="2016-10" db="EMBL/GenBank/DDBJ databases">
        <authorList>
            <person name="Varghese N."/>
            <person name="Submissions S."/>
        </authorList>
    </citation>
    <scope>NUCLEOTIDE SEQUENCE [LARGE SCALE GENOMIC DNA]</scope>
    <source>
        <strain evidence="4">N6PO6</strain>
    </source>
</reference>
<evidence type="ECO:0000313" key="3">
    <source>
        <dbReference type="EMBL" id="SFM87843.1"/>
    </source>
</evidence>
<protein>
    <recommendedName>
        <fullName evidence="2">Putative gluconeogenesis factor</fullName>
    </recommendedName>
</protein>
<dbReference type="PANTHER" id="PTHR30135:SF3">
    <property type="entry name" value="GLUCONEOGENESIS FACTOR-RELATED"/>
    <property type="match status" value="1"/>
</dbReference>
<dbReference type="InterPro" id="IPR038136">
    <property type="entry name" value="CofD-like_dom_sf"/>
</dbReference>
<accession>A0A1I4UGJ5</accession>
<evidence type="ECO:0000256" key="2">
    <source>
        <dbReference type="HAMAP-Rule" id="MF_00973"/>
    </source>
</evidence>
<proteinExistence type="inferred from homology"/>
<dbReference type="InterPro" id="IPR002882">
    <property type="entry name" value="CofD"/>
</dbReference>
<dbReference type="Gene3D" id="3.40.50.10680">
    <property type="entry name" value="CofD-like domains"/>
    <property type="match status" value="1"/>
</dbReference>
<keyword evidence="4" id="KW-1185">Reference proteome</keyword>
<dbReference type="Proteomes" id="UP000242222">
    <property type="component" value="Unassembled WGS sequence"/>
</dbReference>
<dbReference type="STRING" id="1367852.SAMN05216516_101104"/>
<dbReference type="EMBL" id="FOVC01000001">
    <property type="protein sequence ID" value="SFM87843.1"/>
    <property type="molecule type" value="Genomic_DNA"/>
</dbReference>
<evidence type="ECO:0000313" key="4">
    <source>
        <dbReference type="Proteomes" id="UP000242222"/>
    </source>
</evidence>
<gene>
    <name evidence="3" type="ORF">SAMN05216516_101104</name>
</gene>
<dbReference type="AlphaFoldDB" id="A0A1I4UGJ5"/>
<dbReference type="RefSeq" id="WP_092873719.1">
    <property type="nucleotide sequence ID" value="NZ_FOVC01000001.1"/>
</dbReference>